<evidence type="ECO:0000313" key="1">
    <source>
        <dbReference type="EMBL" id="MDN5211538.1"/>
    </source>
</evidence>
<reference evidence="1" key="1">
    <citation type="submission" date="2023-06" db="EMBL/GenBank/DDBJ databases">
        <title>Genomic of Agaribacillus aureum.</title>
        <authorList>
            <person name="Wang G."/>
        </authorList>
    </citation>
    <scope>NUCLEOTIDE SEQUENCE</scope>
    <source>
        <strain evidence="1">BMA12</strain>
    </source>
</reference>
<evidence type="ECO:0000313" key="2">
    <source>
        <dbReference type="Proteomes" id="UP001172083"/>
    </source>
</evidence>
<protein>
    <submittedName>
        <fullName evidence="1">Uncharacterized protein</fullName>
    </submittedName>
</protein>
<dbReference type="EMBL" id="JAUJEB010000001">
    <property type="protein sequence ID" value="MDN5211538.1"/>
    <property type="molecule type" value="Genomic_DNA"/>
</dbReference>
<proteinExistence type="predicted"/>
<dbReference type="RefSeq" id="WP_346756870.1">
    <property type="nucleotide sequence ID" value="NZ_JAUJEB010000001.1"/>
</dbReference>
<accession>A0ABT8L1H0</accession>
<dbReference type="Proteomes" id="UP001172083">
    <property type="component" value="Unassembled WGS sequence"/>
</dbReference>
<name>A0ABT8L1H0_9BACT</name>
<organism evidence="1 2">
    <name type="scientific">Agaribacillus aureus</name>
    <dbReference type="NCBI Taxonomy" id="3051825"/>
    <lineage>
        <taxon>Bacteria</taxon>
        <taxon>Pseudomonadati</taxon>
        <taxon>Bacteroidota</taxon>
        <taxon>Cytophagia</taxon>
        <taxon>Cytophagales</taxon>
        <taxon>Splendidivirgaceae</taxon>
        <taxon>Agaribacillus</taxon>
    </lineage>
</organism>
<gene>
    <name evidence="1" type="ORF">QQ020_05735</name>
</gene>
<keyword evidence="2" id="KW-1185">Reference proteome</keyword>
<comment type="caution">
    <text evidence="1">The sequence shown here is derived from an EMBL/GenBank/DDBJ whole genome shotgun (WGS) entry which is preliminary data.</text>
</comment>
<sequence>MKTVSYNPSSLELEFANAILTLQEEINKNINSNQIVKIEKNGEEDNPSLVFFLEDHDGDKHEVVMRVIQRVDKHD</sequence>